<protein>
    <recommendedName>
        <fullName evidence="4">NADH dehydrogenase subunit 5</fullName>
    </recommendedName>
</protein>
<dbReference type="Proteomes" id="UP000006729">
    <property type="component" value="Chromosome 10"/>
</dbReference>
<dbReference type="AlphaFoldDB" id="A0A2K1YTK4"/>
<keyword evidence="1" id="KW-0812">Transmembrane</keyword>
<evidence type="ECO:0000256" key="1">
    <source>
        <dbReference type="SAM" id="Phobius"/>
    </source>
</evidence>
<reference evidence="2 3" key="1">
    <citation type="journal article" date="2006" name="Science">
        <title>The genome of black cottonwood, Populus trichocarpa (Torr. &amp; Gray).</title>
        <authorList>
            <person name="Tuskan G.A."/>
            <person name="Difazio S."/>
            <person name="Jansson S."/>
            <person name="Bohlmann J."/>
            <person name="Grigoriev I."/>
            <person name="Hellsten U."/>
            <person name="Putnam N."/>
            <person name="Ralph S."/>
            <person name="Rombauts S."/>
            <person name="Salamov A."/>
            <person name="Schein J."/>
            <person name="Sterck L."/>
            <person name="Aerts A."/>
            <person name="Bhalerao R.R."/>
            <person name="Bhalerao R.P."/>
            <person name="Blaudez D."/>
            <person name="Boerjan W."/>
            <person name="Brun A."/>
            <person name="Brunner A."/>
            <person name="Busov V."/>
            <person name="Campbell M."/>
            <person name="Carlson J."/>
            <person name="Chalot M."/>
            <person name="Chapman J."/>
            <person name="Chen G.L."/>
            <person name="Cooper D."/>
            <person name="Coutinho P.M."/>
            <person name="Couturier J."/>
            <person name="Covert S."/>
            <person name="Cronk Q."/>
            <person name="Cunningham R."/>
            <person name="Davis J."/>
            <person name="Degroeve S."/>
            <person name="Dejardin A."/>
            <person name="Depamphilis C."/>
            <person name="Detter J."/>
            <person name="Dirks B."/>
            <person name="Dubchak I."/>
            <person name="Duplessis S."/>
            <person name="Ehlting J."/>
            <person name="Ellis B."/>
            <person name="Gendler K."/>
            <person name="Goodstein D."/>
            <person name="Gribskov M."/>
            <person name="Grimwood J."/>
            <person name="Groover A."/>
            <person name="Gunter L."/>
            <person name="Hamberger B."/>
            <person name="Heinze B."/>
            <person name="Helariutta Y."/>
            <person name="Henrissat B."/>
            <person name="Holligan D."/>
            <person name="Holt R."/>
            <person name="Huang W."/>
            <person name="Islam-Faridi N."/>
            <person name="Jones S."/>
            <person name="Jones-Rhoades M."/>
            <person name="Jorgensen R."/>
            <person name="Joshi C."/>
            <person name="Kangasjarvi J."/>
            <person name="Karlsson J."/>
            <person name="Kelleher C."/>
            <person name="Kirkpatrick R."/>
            <person name="Kirst M."/>
            <person name="Kohler A."/>
            <person name="Kalluri U."/>
            <person name="Larimer F."/>
            <person name="Leebens-Mack J."/>
            <person name="Leple J.C."/>
            <person name="Locascio P."/>
            <person name="Lou Y."/>
            <person name="Lucas S."/>
            <person name="Martin F."/>
            <person name="Montanini B."/>
            <person name="Napoli C."/>
            <person name="Nelson D.R."/>
            <person name="Nelson C."/>
            <person name="Nieminen K."/>
            <person name="Nilsson O."/>
            <person name="Pereda V."/>
            <person name="Peter G."/>
            <person name="Philippe R."/>
            <person name="Pilate G."/>
            <person name="Poliakov A."/>
            <person name="Razumovskaya J."/>
            <person name="Richardson P."/>
            <person name="Rinaldi C."/>
            <person name="Ritland K."/>
            <person name="Rouze P."/>
            <person name="Ryaboy D."/>
            <person name="Schmutz J."/>
            <person name="Schrader J."/>
            <person name="Segerman B."/>
            <person name="Shin H."/>
            <person name="Siddiqui A."/>
            <person name="Sterky F."/>
            <person name="Terry A."/>
            <person name="Tsai C.J."/>
            <person name="Uberbacher E."/>
            <person name="Unneberg P."/>
            <person name="Vahala J."/>
            <person name="Wall K."/>
            <person name="Wessler S."/>
            <person name="Yang G."/>
            <person name="Yin T."/>
            <person name="Douglas C."/>
            <person name="Marra M."/>
            <person name="Sandberg G."/>
            <person name="Van de Peer Y."/>
            <person name="Rokhsar D."/>
        </authorList>
    </citation>
    <scope>NUCLEOTIDE SEQUENCE [LARGE SCALE GENOMIC DNA]</scope>
    <source>
        <strain evidence="3">cv. Nisqually</strain>
    </source>
</reference>
<accession>A0A2K1YTK4</accession>
<organism evidence="2 3">
    <name type="scientific">Populus trichocarpa</name>
    <name type="common">Western balsam poplar</name>
    <name type="synonym">Populus balsamifera subsp. trichocarpa</name>
    <dbReference type="NCBI Taxonomy" id="3694"/>
    <lineage>
        <taxon>Eukaryota</taxon>
        <taxon>Viridiplantae</taxon>
        <taxon>Streptophyta</taxon>
        <taxon>Embryophyta</taxon>
        <taxon>Tracheophyta</taxon>
        <taxon>Spermatophyta</taxon>
        <taxon>Magnoliopsida</taxon>
        <taxon>eudicotyledons</taxon>
        <taxon>Gunneridae</taxon>
        <taxon>Pentapetalae</taxon>
        <taxon>rosids</taxon>
        <taxon>fabids</taxon>
        <taxon>Malpighiales</taxon>
        <taxon>Salicaceae</taxon>
        <taxon>Saliceae</taxon>
        <taxon>Populus</taxon>
    </lineage>
</organism>
<feature type="transmembrane region" description="Helical" evidence="1">
    <location>
        <begin position="49"/>
        <end position="70"/>
    </location>
</feature>
<evidence type="ECO:0000313" key="2">
    <source>
        <dbReference type="EMBL" id="PNT16360.1"/>
    </source>
</evidence>
<evidence type="ECO:0008006" key="4">
    <source>
        <dbReference type="Google" id="ProtNLM"/>
    </source>
</evidence>
<dbReference type="InParanoid" id="A0A2K1YTK4"/>
<dbReference type="EMBL" id="CM009299">
    <property type="protein sequence ID" value="PNT16360.1"/>
    <property type="molecule type" value="Genomic_DNA"/>
</dbReference>
<feature type="transmembrane region" description="Helical" evidence="1">
    <location>
        <begin position="7"/>
        <end position="29"/>
    </location>
</feature>
<keyword evidence="3" id="KW-1185">Reference proteome</keyword>
<name>A0A2K1YTK4_POPTR</name>
<keyword evidence="1" id="KW-0472">Membrane</keyword>
<evidence type="ECO:0000313" key="3">
    <source>
        <dbReference type="Proteomes" id="UP000006729"/>
    </source>
</evidence>
<proteinExistence type="predicted"/>
<keyword evidence="1" id="KW-1133">Transmembrane helix</keyword>
<gene>
    <name evidence="2" type="ORF">POPTR_010G135700</name>
</gene>
<sequence length="95" mass="11180">MVLSFSCALIFWGGWPVFILFFACVFWVLKNLADGFCTSSFYQSDVLSIFFFLSFFVVFVFGFWIFEGLVCKSKMMRLTWLNLMWNSISLVFKVL</sequence>